<reference evidence="2 3" key="1">
    <citation type="submission" date="2016-06" db="EMBL/GenBank/DDBJ databases">
        <title>Evolution of pathogenesis and genome organization in the Tremellales.</title>
        <authorList>
            <person name="Cuomo C."/>
            <person name="Litvintseva A."/>
            <person name="Heitman J."/>
            <person name="Chen Y."/>
            <person name="Sun S."/>
            <person name="Springer D."/>
            <person name="Dromer F."/>
            <person name="Young S."/>
            <person name="Zeng Q."/>
            <person name="Chapman S."/>
            <person name="Gujja S."/>
            <person name="Saif S."/>
            <person name="Birren B."/>
        </authorList>
    </citation>
    <scope>NUCLEOTIDE SEQUENCE [LARGE SCALE GENOMIC DNA]</scope>
    <source>
        <strain evidence="2 3">CBS 7118</strain>
    </source>
</reference>
<comment type="caution">
    <text evidence="2">The sequence shown here is derived from an EMBL/GenBank/DDBJ whole genome shotgun (WGS) entry which is preliminary data.</text>
</comment>
<dbReference type="RefSeq" id="XP_019028080.1">
    <property type="nucleotide sequence ID" value="XM_019179958.1"/>
</dbReference>
<protein>
    <submittedName>
        <fullName evidence="2">Uncharacterized protein</fullName>
    </submittedName>
</protein>
<evidence type="ECO:0000313" key="2">
    <source>
        <dbReference type="EMBL" id="ODN78196.1"/>
    </source>
</evidence>
<dbReference type="EMBL" id="AWGH01000048">
    <property type="protein sequence ID" value="ODN78196.1"/>
    <property type="molecule type" value="Genomic_DNA"/>
</dbReference>
<sequence>MSAQQNRYPTIRMRHETIIKALYEMMVYDGEAAADIPHGALKALSTSYFFFAPVARSSLYPNLVVSGDPSLDVALPTPQNTNQGTIRWCLGSCFEGWGVRRPRTGRQRQRGWGRGRSAPPVRRRSMK</sequence>
<accession>A0A1E3HR74</accession>
<dbReference type="GeneID" id="30197196"/>
<feature type="compositionally biased region" description="Basic residues" evidence="1">
    <location>
        <begin position="101"/>
        <end position="113"/>
    </location>
</feature>
<evidence type="ECO:0000313" key="3">
    <source>
        <dbReference type="Proteomes" id="UP000094819"/>
    </source>
</evidence>
<name>A0A1E3HR74_9TREE</name>
<gene>
    <name evidence="2" type="ORF">L198_07985</name>
</gene>
<dbReference type="AlphaFoldDB" id="A0A1E3HR74"/>
<feature type="region of interest" description="Disordered" evidence="1">
    <location>
        <begin position="101"/>
        <end position="127"/>
    </location>
</feature>
<proteinExistence type="predicted"/>
<keyword evidence="3" id="KW-1185">Reference proteome</keyword>
<dbReference type="Proteomes" id="UP000094819">
    <property type="component" value="Unassembled WGS sequence"/>
</dbReference>
<evidence type="ECO:0000256" key="1">
    <source>
        <dbReference type="SAM" id="MobiDB-lite"/>
    </source>
</evidence>
<organism evidence="2 3">
    <name type="scientific">Cryptococcus wingfieldii CBS 7118</name>
    <dbReference type="NCBI Taxonomy" id="1295528"/>
    <lineage>
        <taxon>Eukaryota</taxon>
        <taxon>Fungi</taxon>
        <taxon>Dikarya</taxon>
        <taxon>Basidiomycota</taxon>
        <taxon>Agaricomycotina</taxon>
        <taxon>Tremellomycetes</taxon>
        <taxon>Tremellales</taxon>
        <taxon>Cryptococcaceae</taxon>
        <taxon>Cryptococcus</taxon>
    </lineage>
</organism>